<dbReference type="AlphaFoldDB" id="A0A916E4B4"/>
<dbReference type="Proteomes" id="UP000684084">
    <property type="component" value="Unassembled WGS sequence"/>
</dbReference>
<evidence type="ECO:0000313" key="1">
    <source>
        <dbReference type="EMBL" id="CAB5358344.1"/>
    </source>
</evidence>
<evidence type="ECO:0000313" key="2">
    <source>
        <dbReference type="Proteomes" id="UP000684084"/>
    </source>
</evidence>
<organism evidence="1 2">
    <name type="scientific">Rhizophagus irregularis</name>
    <dbReference type="NCBI Taxonomy" id="588596"/>
    <lineage>
        <taxon>Eukaryota</taxon>
        <taxon>Fungi</taxon>
        <taxon>Fungi incertae sedis</taxon>
        <taxon>Mucoromycota</taxon>
        <taxon>Glomeromycotina</taxon>
        <taxon>Glomeromycetes</taxon>
        <taxon>Glomerales</taxon>
        <taxon>Glomeraceae</taxon>
        <taxon>Rhizophagus</taxon>
    </lineage>
</organism>
<comment type="caution">
    <text evidence="1">The sequence shown here is derived from an EMBL/GenBank/DDBJ whole genome shotgun (WGS) entry which is preliminary data.</text>
</comment>
<name>A0A916E4B4_9GLOM</name>
<dbReference type="EMBL" id="CAGKOT010000012">
    <property type="protein sequence ID" value="CAB5358344.1"/>
    <property type="molecule type" value="Genomic_DNA"/>
</dbReference>
<gene>
    <name evidence="1" type="ORF">CHRIB12_LOCUS7306</name>
</gene>
<protein>
    <submittedName>
        <fullName evidence="1">Uncharacterized protein</fullName>
    </submittedName>
</protein>
<sequence length="71" mass="7950">MPHTNIISSFDELQKVSETTVNLFCGESSRKGASILDDDDVFSSDNYEDYHEDVDEINSQSVDEAKVCVVM</sequence>
<accession>A0A916E4B4</accession>
<proteinExistence type="predicted"/>
<reference evidence="1" key="1">
    <citation type="submission" date="2020-05" db="EMBL/GenBank/DDBJ databases">
        <authorList>
            <person name="Rincon C."/>
            <person name="Sanders R I."/>
            <person name="Robbins C."/>
            <person name="Chaturvedi A."/>
        </authorList>
    </citation>
    <scope>NUCLEOTIDE SEQUENCE</scope>
    <source>
        <strain evidence="1">CHB12</strain>
    </source>
</reference>